<evidence type="ECO:0000313" key="4">
    <source>
        <dbReference type="EMBL" id="RPB10624.1"/>
    </source>
</evidence>
<evidence type="ECO:0000313" key="5">
    <source>
        <dbReference type="Proteomes" id="UP000277580"/>
    </source>
</evidence>
<feature type="region of interest" description="Disordered" evidence="3">
    <location>
        <begin position="81"/>
        <end position="207"/>
    </location>
</feature>
<dbReference type="InParanoid" id="A0A3N4KJ81"/>
<dbReference type="PANTHER" id="PTHR41805:SF1">
    <property type="entry name" value="RRNA-PROCESSING PROTEIN FYV7"/>
    <property type="match status" value="1"/>
</dbReference>
<dbReference type="STRING" id="1392247.A0A3N4KJ81"/>
<feature type="region of interest" description="Disordered" evidence="3">
    <location>
        <begin position="1"/>
        <end position="26"/>
    </location>
</feature>
<comment type="similarity">
    <text evidence="1">Belongs to the FYV7 family.</text>
</comment>
<dbReference type="OrthoDB" id="2135053at2759"/>
<dbReference type="PANTHER" id="PTHR41805">
    <property type="entry name" value="EXPRESSED PROTEIN"/>
    <property type="match status" value="1"/>
</dbReference>
<sequence length="219" mass="25414">MAKEQFKEKPERRKGFNVGPANLPDGTYRRKVVKIKKSLIHKAKVKKTFSKVVSKDESSTDPYAAQAQKYLEEAVILKEQEEKERARIRKATEESGEMEKDAPEPKVQKMHPERQAALETPAPVEENYQEEKGYRSRRPPKKPKTSSFKREEEYAAKIQAEREAELKEIEQKRRNHEHKERERQRRKNVMGARTAKGQQKLGKQGSMLLDKVKAIMGSS</sequence>
<evidence type="ECO:0000256" key="2">
    <source>
        <dbReference type="ARBA" id="ARBA00018780"/>
    </source>
</evidence>
<dbReference type="InterPro" id="IPR013730">
    <property type="entry name" value="Fyv7/TAP26"/>
</dbReference>
<feature type="compositionally biased region" description="Basic and acidic residues" evidence="3">
    <location>
        <begin position="81"/>
        <end position="116"/>
    </location>
</feature>
<accession>A0A3N4KJ81</accession>
<evidence type="ECO:0000256" key="1">
    <source>
        <dbReference type="ARBA" id="ARBA00006800"/>
    </source>
</evidence>
<protein>
    <recommendedName>
        <fullName evidence="2">rRNA-processing protein FYV7</fullName>
    </recommendedName>
</protein>
<feature type="compositionally biased region" description="Basic and acidic residues" evidence="3">
    <location>
        <begin position="1"/>
        <end position="14"/>
    </location>
</feature>
<feature type="compositionally biased region" description="Basic residues" evidence="3">
    <location>
        <begin position="135"/>
        <end position="144"/>
    </location>
</feature>
<gene>
    <name evidence="4" type="ORF">P167DRAFT_537543</name>
</gene>
<dbReference type="EMBL" id="ML119142">
    <property type="protein sequence ID" value="RPB10624.1"/>
    <property type="molecule type" value="Genomic_DNA"/>
</dbReference>
<organism evidence="4 5">
    <name type="scientific">Morchella conica CCBAS932</name>
    <dbReference type="NCBI Taxonomy" id="1392247"/>
    <lineage>
        <taxon>Eukaryota</taxon>
        <taxon>Fungi</taxon>
        <taxon>Dikarya</taxon>
        <taxon>Ascomycota</taxon>
        <taxon>Pezizomycotina</taxon>
        <taxon>Pezizomycetes</taxon>
        <taxon>Pezizales</taxon>
        <taxon>Morchellaceae</taxon>
        <taxon>Morchella</taxon>
    </lineage>
</organism>
<keyword evidence="5" id="KW-1185">Reference proteome</keyword>
<name>A0A3N4KJ81_9PEZI</name>
<proteinExistence type="inferred from homology"/>
<dbReference type="Pfam" id="PF08524">
    <property type="entry name" value="rRNA_processing"/>
    <property type="match status" value="1"/>
</dbReference>
<evidence type="ECO:0000256" key="3">
    <source>
        <dbReference type="SAM" id="MobiDB-lite"/>
    </source>
</evidence>
<dbReference type="AlphaFoldDB" id="A0A3N4KJ81"/>
<dbReference type="Proteomes" id="UP000277580">
    <property type="component" value="Unassembled WGS sequence"/>
</dbReference>
<feature type="compositionally biased region" description="Basic and acidic residues" evidence="3">
    <location>
        <begin position="148"/>
        <end position="183"/>
    </location>
</feature>
<reference evidence="4 5" key="1">
    <citation type="journal article" date="2018" name="Nat. Ecol. Evol.">
        <title>Pezizomycetes genomes reveal the molecular basis of ectomycorrhizal truffle lifestyle.</title>
        <authorList>
            <person name="Murat C."/>
            <person name="Payen T."/>
            <person name="Noel B."/>
            <person name="Kuo A."/>
            <person name="Morin E."/>
            <person name="Chen J."/>
            <person name="Kohler A."/>
            <person name="Krizsan K."/>
            <person name="Balestrini R."/>
            <person name="Da Silva C."/>
            <person name="Montanini B."/>
            <person name="Hainaut M."/>
            <person name="Levati E."/>
            <person name="Barry K.W."/>
            <person name="Belfiori B."/>
            <person name="Cichocki N."/>
            <person name="Clum A."/>
            <person name="Dockter R.B."/>
            <person name="Fauchery L."/>
            <person name="Guy J."/>
            <person name="Iotti M."/>
            <person name="Le Tacon F."/>
            <person name="Lindquist E.A."/>
            <person name="Lipzen A."/>
            <person name="Malagnac F."/>
            <person name="Mello A."/>
            <person name="Molinier V."/>
            <person name="Miyauchi S."/>
            <person name="Poulain J."/>
            <person name="Riccioni C."/>
            <person name="Rubini A."/>
            <person name="Sitrit Y."/>
            <person name="Splivallo R."/>
            <person name="Traeger S."/>
            <person name="Wang M."/>
            <person name="Zifcakova L."/>
            <person name="Wipf D."/>
            <person name="Zambonelli A."/>
            <person name="Paolocci F."/>
            <person name="Nowrousian M."/>
            <person name="Ottonello S."/>
            <person name="Baldrian P."/>
            <person name="Spatafora J.W."/>
            <person name="Henrissat B."/>
            <person name="Nagy L.G."/>
            <person name="Aury J.M."/>
            <person name="Wincker P."/>
            <person name="Grigoriev I.V."/>
            <person name="Bonfante P."/>
            <person name="Martin F.M."/>
        </authorList>
    </citation>
    <scope>NUCLEOTIDE SEQUENCE [LARGE SCALE GENOMIC DNA]</scope>
    <source>
        <strain evidence="4 5">CCBAS932</strain>
    </source>
</reference>